<comment type="caution">
    <text evidence="1">The sequence shown here is derived from an EMBL/GenBank/DDBJ whole genome shotgun (WGS) entry which is preliminary data.</text>
</comment>
<gene>
    <name evidence="1" type="ORF">chiPu_0001764</name>
</gene>
<keyword evidence="2" id="KW-1185">Reference proteome</keyword>
<evidence type="ECO:0000313" key="2">
    <source>
        <dbReference type="Proteomes" id="UP000287033"/>
    </source>
</evidence>
<organism evidence="1 2">
    <name type="scientific">Chiloscyllium punctatum</name>
    <name type="common">Brownbanded bambooshark</name>
    <name type="synonym">Hemiscyllium punctatum</name>
    <dbReference type="NCBI Taxonomy" id="137246"/>
    <lineage>
        <taxon>Eukaryota</taxon>
        <taxon>Metazoa</taxon>
        <taxon>Chordata</taxon>
        <taxon>Craniata</taxon>
        <taxon>Vertebrata</taxon>
        <taxon>Chondrichthyes</taxon>
        <taxon>Elasmobranchii</taxon>
        <taxon>Galeomorphii</taxon>
        <taxon>Galeoidea</taxon>
        <taxon>Orectolobiformes</taxon>
        <taxon>Hemiscylliidae</taxon>
        <taxon>Chiloscyllium</taxon>
    </lineage>
</organism>
<accession>A0A401RZ57</accession>
<reference evidence="1 2" key="1">
    <citation type="journal article" date="2018" name="Nat. Ecol. Evol.">
        <title>Shark genomes provide insights into elasmobranch evolution and the origin of vertebrates.</title>
        <authorList>
            <person name="Hara Y"/>
            <person name="Yamaguchi K"/>
            <person name="Onimaru K"/>
            <person name="Kadota M"/>
            <person name="Koyanagi M"/>
            <person name="Keeley SD"/>
            <person name="Tatsumi K"/>
            <person name="Tanaka K"/>
            <person name="Motone F"/>
            <person name="Kageyama Y"/>
            <person name="Nozu R"/>
            <person name="Adachi N"/>
            <person name="Nishimura O"/>
            <person name="Nakagawa R"/>
            <person name="Tanegashima C"/>
            <person name="Kiyatake I"/>
            <person name="Matsumoto R"/>
            <person name="Murakumo K"/>
            <person name="Nishida K"/>
            <person name="Terakita A"/>
            <person name="Kuratani S"/>
            <person name="Sato K"/>
            <person name="Hyodo S Kuraku.S."/>
        </authorList>
    </citation>
    <scope>NUCLEOTIDE SEQUENCE [LARGE SCALE GENOMIC DNA]</scope>
</reference>
<evidence type="ECO:0000313" key="1">
    <source>
        <dbReference type="EMBL" id="GCC23370.1"/>
    </source>
</evidence>
<dbReference type="AlphaFoldDB" id="A0A401RZ57"/>
<name>A0A401RZ57_CHIPU</name>
<protein>
    <submittedName>
        <fullName evidence="1">Uncharacterized protein</fullName>
    </submittedName>
</protein>
<dbReference type="EMBL" id="BEZZ01000028">
    <property type="protein sequence ID" value="GCC23370.1"/>
    <property type="molecule type" value="Genomic_DNA"/>
</dbReference>
<proteinExistence type="predicted"/>
<dbReference type="Proteomes" id="UP000287033">
    <property type="component" value="Unassembled WGS sequence"/>
</dbReference>
<sequence length="142" mass="16948">MKWSRLLKRIDGTQFRKYKAKPELTSRRNENVRHKNPGRREWCERLAWDSIPGLEFYRRTNTYRLHRLKLLSCQMYMQKAFVIGCDFFTLSVASLDTVVDCQQIATEKSEKLIIYRASNLLRNTSIIFDRPFLVNVTIRVDI</sequence>